<feature type="chain" id="PRO_5041484174" description="Protein disulfide-isomerase" evidence="14">
    <location>
        <begin position="20"/>
        <end position="500"/>
    </location>
</feature>
<keyword evidence="8" id="KW-0256">Endoplasmic reticulum</keyword>
<keyword evidence="10 14" id="KW-0413">Isomerase</keyword>
<evidence type="ECO:0000256" key="9">
    <source>
        <dbReference type="ARBA" id="ARBA00023157"/>
    </source>
</evidence>
<keyword evidence="9 12" id="KW-1015">Disulfide bond</keyword>
<organism evidence="17 18">
    <name type="scientific">Dioszegia hungarica</name>
    <dbReference type="NCBI Taxonomy" id="4972"/>
    <lineage>
        <taxon>Eukaryota</taxon>
        <taxon>Fungi</taxon>
        <taxon>Dikarya</taxon>
        <taxon>Basidiomycota</taxon>
        <taxon>Agaricomycotina</taxon>
        <taxon>Tremellomycetes</taxon>
        <taxon>Tremellales</taxon>
        <taxon>Bulleribasidiaceae</taxon>
        <taxon>Dioszegia</taxon>
    </lineage>
</organism>
<evidence type="ECO:0000256" key="13">
    <source>
        <dbReference type="RuleBase" id="RU004208"/>
    </source>
</evidence>
<dbReference type="GO" id="GO:0034976">
    <property type="term" value="P:response to endoplasmic reticulum stress"/>
    <property type="evidence" value="ECO:0007669"/>
    <property type="project" value="TreeGrafter"/>
</dbReference>
<feature type="region of interest" description="Disordered" evidence="15">
    <location>
        <begin position="468"/>
        <end position="500"/>
    </location>
</feature>
<comment type="similarity">
    <text evidence="4 13">Belongs to the protein disulfide isomerase family.</text>
</comment>
<evidence type="ECO:0000256" key="12">
    <source>
        <dbReference type="PIRSR" id="PIRSR605792-51"/>
    </source>
</evidence>
<comment type="caution">
    <text evidence="17">The sequence shown here is derived from an EMBL/GenBank/DDBJ whole genome shotgun (WGS) entry which is preliminary data.</text>
</comment>
<evidence type="ECO:0000256" key="8">
    <source>
        <dbReference type="ARBA" id="ARBA00022824"/>
    </source>
</evidence>
<dbReference type="GO" id="GO:0003756">
    <property type="term" value="F:protein disulfide isomerase activity"/>
    <property type="evidence" value="ECO:0007669"/>
    <property type="project" value="UniProtKB-EC"/>
</dbReference>
<dbReference type="InterPro" id="IPR005788">
    <property type="entry name" value="PDI_thioredoxin-like_dom"/>
</dbReference>
<feature type="signal peptide" evidence="14">
    <location>
        <begin position="1"/>
        <end position="19"/>
    </location>
</feature>
<evidence type="ECO:0000256" key="15">
    <source>
        <dbReference type="SAM" id="MobiDB-lite"/>
    </source>
</evidence>
<dbReference type="PRINTS" id="PR00421">
    <property type="entry name" value="THIOREDOXIN"/>
</dbReference>
<dbReference type="RefSeq" id="XP_052948027.1">
    <property type="nucleotide sequence ID" value="XM_053092090.1"/>
</dbReference>
<dbReference type="InterPro" id="IPR017937">
    <property type="entry name" value="Thioredoxin_CS"/>
</dbReference>
<proteinExistence type="inferred from homology"/>
<protein>
    <recommendedName>
        <fullName evidence="5 14">Protein disulfide-isomerase</fullName>
        <ecNumber evidence="5 14">5.3.4.1</ecNumber>
    </recommendedName>
</protein>
<dbReference type="GO" id="GO:0005788">
    <property type="term" value="C:endoplasmic reticulum lumen"/>
    <property type="evidence" value="ECO:0007669"/>
    <property type="project" value="UniProtKB-SubCell"/>
</dbReference>
<reference evidence="17" key="1">
    <citation type="journal article" date="2022" name="G3 (Bethesda)">
        <title>High quality genome of the basidiomycete yeast Dioszegia hungarica PDD-24b-2 isolated from cloud water.</title>
        <authorList>
            <person name="Jarrige D."/>
            <person name="Haridas S."/>
            <person name="Bleykasten-Grosshans C."/>
            <person name="Joly M."/>
            <person name="Nadalig T."/>
            <person name="Sancelme M."/>
            <person name="Vuilleumier S."/>
            <person name="Grigoriev I.V."/>
            <person name="Amato P."/>
            <person name="Bringel F."/>
        </authorList>
    </citation>
    <scope>NUCLEOTIDE SEQUENCE</scope>
    <source>
        <strain evidence="17">PDD-24b-2</strain>
    </source>
</reference>
<comment type="subcellular location">
    <subcellularLocation>
        <location evidence="3">Endoplasmic reticulum lumen</location>
    </subcellularLocation>
</comment>
<evidence type="ECO:0000256" key="5">
    <source>
        <dbReference type="ARBA" id="ARBA00012723"/>
    </source>
</evidence>
<dbReference type="InterPro" id="IPR013766">
    <property type="entry name" value="Thioredoxin_domain"/>
</dbReference>
<evidence type="ECO:0000256" key="2">
    <source>
        <dbReference type="ARBA" id="ARBA00002692"/>
    </source>
</evidence>
<dbReference type="PANTHER" id="PTHR18929:SF132">
    <property type="entry name" value="PROTEIN DISULFIDE-ISOMERASE A3"/>
    <property type="match status" value="1"/>
</dbReference>
<feature type="domain" description="Thioredoxin" evidence="16">
    <location>
        <begin position="338"/>
        <end position="467"/>
    </location>
</feature>
<feature type="domain" description="Thioredoxin" evidence="16">
    <location>
        <begin position="1"/>
        <end position="127"/>
    </location>
</feature>
<dbReference type="NCBIfam" id="TIGR01130">
    <property type="entry name" value="ER_PDI_fam"/>
    <property type="match status" value="1"/>
</dbReference>
<dbReference type="Proteomes" id="UP001164286">
    <property type="component" value="Unassembled WGS sequence"/>
</dbReference>
<comment type="catalytic activity">
    <reaction evidence="1 14">
        <text>Catalyzes the rearrangement of -S-S- bonds in proteins.</text>
        <dbReference type="EC" id="5.3.4.1"/>
    </reaction>
</comment>
<dbReference type="CDD" id="cd02961">
    <property type="entry name" value="PDI_a_family"/>
    <property type="match status" value="1"/>
</dbReference>
<dbReference type="AlphaFoldDB" id="A0AA38LWD2"/>
<name>A0AA38LWD2_9TREE</name>
<dbReference type="SUPFAM" id="SSF52833">
    <property type="entry name" value="Thioredoxin-like"/>
    <property type="match status" value="4"/>
</dbReference>
<evidence type="ECO:0000256" key="10">
    <source>
        <dbReference type="ARBA" id="ARBA00023235"/>
    </source>
</evidence>
<keyword evidence="18" id="KW-1185">Reference proteome</keyword>
<feature type="disulfide bond" description="Redox-active" evidence="12">
    <location>
        <begin position="49"/>
        <end position="52"/>
    </location>
</feature>
<dbReference type="PROSITE" id="PS00194">
    <property type="entry name" value="THIOREDOXIN_1"/>
    <property type="match status" value="2"/>
</dbReference>
<dbReference type="GO" id="GO:0006457">
    <property type="term" value="P:protein folding"/>
    <property type="evidence" value="ECO:0007669"/>
    <property type="project" value="TreeGrafter"/>
</dbReference>
<evidence type="ECO:0000259" key="16">
    <source>
        <dbReference type="PROSITE" id="PS51352"/>
    </source>
</evidence>
<dbReference type="PANTHER" id="PTHR18929">
    <property type="entry name" value="PROTEIN DISULFIDE ISOMERASE"/>
    <property type="match status" value="1"/>
</dbReference>
<accession>A0AA38LWD2</accession>
<evidence type="ECO:0000256" key="1">
    <source>
        <dbReference type="ARBA" id="ARBA00001182"/>
    </source>
</evidence>
<dbReference type="GeneID" id="77731295"/>
<dbReference type="FunFam" id="3.40.30.10:FF:000017">
    <property type="entry name" value="Protein disulfide-isomerase A4"/>
    <property type="match status" value="1"/>
</dbReference>
<dbReference type="CDD" id="cd02982">
    <property type="entry name" value="PDI_b'_family"/>
    <property type="match status" value="1"/>
</dbReference>
<dbReference type="CDD" id="cd02995">
    <property type="entry name" value="PDI_a_PDI_a'_C"/>
    <property type="match status" value="1"/>
</dbReference>
<dbReference type="EC" id="5.3.4.1" evidence="5 14"/>
<evidence type="ECO:0000313" key="17">
    <source>
        <dbReference type="EMBL" id="KAI9638250.1"/>
    </source>
</evidence>
<dbReference type="Pfam" id="PF13848">
    <property type="entry name" value="Thioredoxin_6"/>
    <property type="match status" value="1"/>
</dbReference>
<evidence type="ECO:0000256" key="4">
    <source>
        <dbReference type="ARBA" id="ARBA00006347"/>
    </source>
</evidence>
<evidence type="ECO:0000256" key="14">
    <source>
        <dbReference type="RuleBase" id="RU361130"/>
    </source>
</evidence>
<dbReference type="PROSITE" id="PS51352">
    <property type="entry name" value="THIOREDOXIN_2"/>
    <property type="match status" value="2"/>
</dbReference>
<dbReference type="NCBIfam" id="TIGR01126">
    <property type="entry name" value="pdi_dom"/>
    <property type="match status" value="1"/>
</dbReference>
<keyword evidence="6 14" id="KW-0732">Signal</keyword>
<dbReference type="InterPro" id="IPR036249">
    <property type="entry name" value="Thioredoxin-like_sf"/>
</dbReference>
<feature type="disulfide bond" description="Redox-active" evidence="12">
    <location>
        <begin position="387"/>
        <end position="390"/>
    </location>
</feature>
<dbReference type="CDD" id="cd02981">
    <property type="entry name" value="PDI_b_family"/>
    <property type="match status" value="1"/>
</dbReference>
<dbReference type="Pfam" id="PF00085">
    <property type="entry name" value="Thioredoxin"/>
    <property type="match status" value="2"/>
</dbReference>
<evidence type="ECO:0000256" key="6">
    <source>
        <dbReference type="ARBA" id="ARBA00022729"/>
    </source>
</evidence>
<evidence type="ECO:0000256" key="3">
    <source>
        <dbReference type="ARBA" id="ARBA00004319"/>
    </source>
</evidence>
<dbReference type="InterPro" id="IPR005792">
    <property type="entry name" value="Prot_disulphide_isomerase"/>
</dbReference>
<evidence type="ECO:0000256" key="11">
    <source>
        <dbReference type="ARBA" id="ARBA00023284"/>
    </source>
</evidence>
<evidence type="ECO:0000256" key="7">
    <source>
        <dbReference type="ARBA" id="ARBA00022737"/>
    </source>
</evidence>
<dbReference type="Gene3D" id="3.40.30.10">
    <property type="entry name" value="Glutaredoxin"/>
    <property type="match status" value="4"/>
</dbReference>
<gene>
    <name evidence="17" type="ORF">MKK02DRAFT_42641</name>
</gene>
<keyword evidence="11 12" id="KW-0676">Redox-active center</keyword>
<feature type="compositionally biased region" description="Acidic residues" evidence="15">
    <location>
        <begin position="481"/>
        <end position="500"/>
    </location>
</feature>
<dbReference type="EMBL" id="JAKWFO010000003">
    <property type="protein sequence ID" value="KAI9638250.1"/>
    <property type="molecule type" value="Genomic_DNA"/>
</dbReference>
<evidence type="ECO:0000313" key="18">
    <source>
        <dbReference type="Proteomes" id="UP001164286"/>
    </source>
</evidence>
<comment type="function">
    <text evidence="2">Participates in the folding of proteins containing disulfide bonds, may be involved in glycosylation, prolyl hydroxylation and triglyceride transfer.</text>
</comment>
<sequence length="500" mass="54930">MRLSTTIPALAALVSVLAASDVLDLTKSSFNKEVMSEDLALVEFFAPWCGHCKNLAPHYEEAATELKSKKNIKLAKVDCTDEQDLCAEFGVNGYPTLKVFRNGVPTDYSGPRKADGIVSYMIKQSLPAITDVTLDSHDQFIKDDKVVLVAYGDASHPVPQTYLDYANTARDTYLFGQMASGSHPSIPDSPSLPAIVLYKQFDEGHTVLPASEVASLTAESLGAFVKLNSVPLMDEISPENFASYAEQGLPIAYLFVEPEKIDVLQQFVEDLTPLARELKGKVNFVYIDAVKFVDHGKSLNLPGDAWPAFVIQDLAAQTKYPLTGVADKSSVESFVRKWVAGDVKPSIKSQEIPTEQGPVFKLTADGWNQLFDDESKDVFAEFYAPWCGHCQRLAPIWESLGEKYTATNSVVIAQMDATENDIPPQAPFKVSGFPTLKFRPAGSSEFVDYNGDRSLESLIEFIEANRASSGGEELGKRDVEGEAEVEEEEEEDDAPEHDEL</sequence>
<keyword evidence="7" id="KW-0677">Repeat</keyword>